<sequence>MKNISFATLLMSTILLVNCSGKSEKKDAINQEETFESEITQEEMLEETDFQQPVEENTQSEDWDVILKNYEEYIDNYIVLLKKSKAGDTSVMPQYMEMMENANKLSEKLGNANGELSAKQMSKFMELQNKLTNAALEMQ</sequence>
<protein>
    <recommendedName>
        <fullName evidence="1">DUF6591 domain-containing protein</fullName>
    </recommendedName>
</protein>
<dbReference type="Pfam" id="PF20234">
    <property type="entry name" value="DUF6591"/>
    <property type="match status" value="1"/>
</dbReference>
<keyword evidence="3" id="KW-1185">Reference proteome</keyword>
<gene>
    <name evidence="2" type="ORF">K1I41_09250</name>
</gene>
<dbReference type="EMBL" id="CP080429">
    <property type="protein sequence ID" value="QYJ67727.1"/>
    <property type="molecule type" value="Genomic_DNA"/>
</dbReference>
<evidence type="ECO:0000313" key="2">
    <source>
        <dbReference type="EMBL" id="QYJ67727.1"/>
    </source>
</evidence>
<feature type="domain" description="DUF6591" evidence="1">
    <location>
        <begin position="23"/>
        <end position="137"/>
    </location>
</feature>
<proteinExistence type="predicted"/>
<evidence type="ECO:0000259" key="1">
    <source>
        <dbReference type="Pfam" id="PF20234"/>
    </source>
</evidence>
<dbReference type="InterPro" id="IPR046526">
    <property type="entry name" value="DUF6591"/>
</dbReference>
<accession>A0ABX8V5G1</accession>
<reference evidence="2 3" key="1">
    <citation type="submission" date="2021-07" db="EMBL/GenBank/DDBJ databases">
        <title>Flavobacterium WSW3-B6 sp.nov, isolated from seaweed.</title>
        <authorList>
            <person name="Muhammad N."/>
            <person name="Ho H."/>
            <person name="Lee Y.-J."/>
            <person name="Nguyen T."/>
            <person name="Ho J."/>
            <person name="Kim S.-G."/>
        </authorList>
    </citation>
    <scope>NUCLEOTIDE SEQUENCE [LARGE SCALE GENOMIC DNA]</scope>
    <source>
        <strain evidence="2 3">WSW3-B6</strain>
    </source>
</reference>
<evidence type="ECO:0000313" key="3">
    <source>
        <dbReference type="Proteomes" id="UP000825381"/>
    </source>
</evidence>
<dbReference type="Proteomes" id="UP000825381">
    <property type="component" value="Chromosome"/>
</dbReference>
<dbReference type="RefSeq" id="WP_220640072.1">
    <property type="nucleotide sequence ID" value="NZ_CP080429.1"/>
</dbReference>
<organism evidence="2 3">
    <name type="scientific">Flavobacterium litorale</name>
    <dbReference type="NCBI Taxonomy" id="2856519"/>
    <lineage>
        <taxon>Bacteria</taxon>
        <taxon>Pseudomonadati</taxon>
        <taxon>Bacteroidota</taxon>
        <taxon>Flavobacteriia</taxon>
        <taxon>Flavobacteriales</taxon>
        <taxon>Flavobacteriaceae</taxon>
        <taxon>Flavobacterium</taxon>
    </lineage>
</organism>
<name>A0ABX8V5G1_9FLAO</name>